<gene>
    <name evidence="2" type="ORF">C3712_11435</name>
</gene>
<protein>
    <recommendedName>
        <fullName evidence="4">DUF3955 domain-containing protein</fullName>
    </recommendedName>
</protein>
<feature type="transmembrane region" description="Helical" evidence="1">
    <location>
        <begin position="12"/>
        <end position="37"/>
    </location>
</feature>
<proteinExistence type="predicted"/>
<organism evidence="2 3">
    <name type="scientific">Lelliottia aquatilis</name>
    <dbReference type="NCBI Taxonomy" id="2080838"/>
    <lineage>
        <taxon>Bacteria</taxon>
        <taxon>Pseudomonadati</taxon>
        <taxon>Pseudomonadota</taxon>
        <taxon>Gammaproteobacteria</taxon>
        <taxon>Enterobacterales</taxon>
        <taxon>Enterobacteriaceae</taxon>
        <taxon>Lelliottia</taxon>
    </lineage>
</organism>
<keyword evidence="1" id="KW-0472">Membrane</keyword>
<reference evidence="2 3" key="1">
    <citation type="submission" date="2018-02" db="EMBL/GenBank/DDBJ databases">
        <title>Lelliotia aquatilis sp. nov., isolated from drinking water.</title>
        <authorList>
            <person name="Kaempfer P."/>
            <person name="Glaeser S."/>
            <person name="Exner M."/>
            <person name="Doijad S."/>
            <person name="Chakraborty T."/>
        </authorList>
    </citation>
    <scope>NUCLEOTIDE SEQUENCE [LARGE SCALE GENOMIC DNA]</scope>
    <source>
        <strain evidence="2 3">6331-17</strain>
    </source>
</reference>
<keyword evidence="3" id="KW-1185">Reference proteome</keyword>
<dbReference type="EMBL" id="PQVW01000007">
    <property type="protein sequence ID" value="POZ22767.1"/>
    <property type="molecule type" value="Genomic_DNA"/>
</dbReference>
<evidence type="ECO:0000313" key="3">
    <source>
        <dbReference type="Proteomes" id="UP000237025"/>
    </source>
</evidence>
<comment type="caution">
    <text evidence="2">The sequence shown here is derived from an EMBL/GenBank/DDBJ whole genome shotgun (WGS) entry which is preliminary data.</text>
</comment>
<dbReference type="RefSeq" id="WP_095281152.1">
    <property type="nucleotide sequence ID" value="NZ_PQVR01000004.1"/>
</dbReference>
<evidence type="ECO:0000256" key="1">
    <source>
        <dbReference type="SAM" id="Phobius"/>
    </source>
</evidence>
<evidence type="ECO:0000313" key="2">
    <source>
        <dbReference type="EMBL" id="POZ22767.1"/>
    </source>
</evidence>
<sequence length="88" mass="10218">MTHAKKESKRTLIGKIFLWLFFTFCAWFFYSAIKAILFLYDQRALNISGEIFNIEELITLVMMGMLLIIGCFLGFLAWLTRGKKPESA</sequence>
<name>A0ABX5A127_9ENTR</name>
<accession>A0ABX5A127</accession>
<feature type="transmembrane region" description="Helical" evidence="1">
    <location>
        <begin position="57"/>
        <end position="79"/>
    </location>
</feature>
<dbReference type="Proteomes" id="UP000237025">
    <property type="component" value="Unassembled WGS sequence"/>
</dbReference>
<keyword evidence="1" id="KW-1133">Transmembrane helix</keyword>
<evidence type="ECO:0008006" key="4">
    <source>
        <dbReference type="Google" id="ProtNLM"/>
    </source>
</evidence>
<keyword evidence="1" id="KW-0812">Transmembrane</keyword>